<reference evidence="1 2" key="1">
    <citation type="journal article" date="2020" name="ISME J.">
        <title>Comparative genomics reveals insights into cyanobacterial evolution and habitat adaptation.</title>
        <authorList>
            <person name="Chen M.Y."/>
            <person name="Teng W.K."/>
            <person name="Zhao L."/>
            <person name="Hu C.X."/>
            <person name="Zhou Y.K."/>
            <person name="Han B.P."/>
            <person name="Song L.R."/>
            <person name="Shu W.S."/>
        </authorList>
    </citation>
    <scope>NUCLEOTIDE SEQUENCE [LARGE SCALE GENOMIC DNA]</scope>
    <source>
        <strain evidence="1 2">FACHB-130</strain>
    </source>
</reference>
<dbReference type="EMBL" id="JACJTB010000002">
    <property type="protein sequence ID" value="MBD2593407.1"/>
    <property type="molecule type" value="Genomic_DNA"/>
</dbReference>
<dbReference type="Proteomes" id="UP000603457">
    <property type="component" value="Unassembled WGS sequence"/>
</dbReference>
<evidence type="ECO:0000313" key="2">
    <source>
        <dbReference type="Proteomes" id="UP000603457"/>
    </source>
</evidence>
<sequence>MTKFDHNLSDGDKTIHQSHIKVLVHTNLKNDHHRWIDIKADLDSNFHPQSQIPNGIACTSLNVFLDIC</sequence>
<gene>
    <name evidence="1" type="ORF">H6G74_03575</name>
</gene>
<comment type="caution">
    <text evidence="1">The sequence shown here is derived from an EMBL/GenBank/DDBJ whole genome shotgun (WGS) entry which is preliminary data.</text>
</comment>
<name>A0ABR8FPU1_9NOSO</name>
<proteinExistence type="predicted"/>
<keyword evidence="2" id="KW-1185">Reference proteome</keyword>
<protein>
    <submittedName>
        <fullName evidence="1">Uncharacterized protein</fullName>
    </submittedName>
</protein>
<dbReference type="RefSeq" id="WP_190966336.1">
    <property type="nucleotide sequence ID" value="NZ_JACJTB010000002.1"/>
</dbReference>
<accession>A0ABR8FPU1</accession>
<organism evidence="1 2">
    <name type="scientific">Nostoc spongiaeforme FACHB-130</name>
    <dbReference type="NCBI Taxonomy" id="1357510"/>
    <lineage>
        <taxon>Bacteria</taxon>
        <taxon>Bacillati</taxon>
        <taxon>Cyanobacteriota</taxon>
        <taxon>Cyanophyceae</taxon>
        <taxon>Nostocales</taxon>
        <taxon>Nostocaceae</taxon>
        <taxon>Nostoc</taxon>
    </lineage>
</organism>
<evidence type="ECO:0000313" key="1">
    <source>
        <dbReference type="EMBL" id="MBD2593407.1"/>
    </source>
</evidence>